<evidence type="ECO:0000313" key="3">
    <source>
        <dbReference type="Proteomes" id="UP001596915"/>
    </source>
</evidence>
<protein>
    <submittedName>
        <fullName evidence="2">IS1380 family transposase</fullName>
    </submittedName>
</protein>
<comment type="caution">
    <text evidence="2">The sequence shown here is derived from an EMBL/GenBank/DDBJ whole genome shotgun (WGS) entry which is preliminary data.</text>
</comment>
<proteinExistence type="predicted"/>
<dbReference type="Proteomes" id="UP001596915">
    <property type="component" value="Unassembled WGS sequence"/>
</dbReference>
<name>A0ABW2WMK1_9ACTN</name>
<organism evidence="2 3">
    <name type="scientific">Streptomyces sanglieri</name>
    <dbReference type="NCBI Taxonomy" id="193460"/>
    <lineage>
        <taxon>Bacteria</taxon>
        <taxon>Bacillati</taxon>
        <taxon>Actinomycetota</taxon>
        <taxon>Actinomycetes</taxon>
        <taxon>Kitasatosporales</taxon>
        <taxon>Streptomycetaceae</taxon>
        <taxon>Streptomyces</taxon>
    </lineage>
</organism>
<gene>
    <name evidence="2" type="ORF">ACFQ2K_01045</name>
</gene>
<reference evidence="3" key="1">
    <citation type="journal article" date="2019" name="Int. J. Syst. Evol. Microbiol.">
        <title>The Global Catalogue of Microorganisms (GCM) 10K type strain sequencing project: providing services to taxonomists for standard genome sequencing and annotation.</title>
        <authorList>
            <consortium name="The Broad Institute Genomics Platform"/>
            <consortium name="The Broad Institute Genome Sequencing Center for Infectious Disease"/>
            <person name="Wu L."/>
            <person name="Ma J."/>
        </authorList>
    </citation>
    <scope>NUCLEOTIDE SEQUENCE [LARGE SCALE GENOMIC DNA]</scope>
    <source>
        <strain evidence="3">JCM 12607</strain>
    </source>
</reference>
<evidence type="ECO:0000259" key="1">
    <source>
        <dbReference type="Pfam" id="PF13701"/>
    </source>
</evidence>
<dbReference type="NCBIfam" id="NF033539">
    <property type="entry name" value="transpos_IS1380"/>
    <property type="match status" value="1"/>
</dbReference>
<evidence type="ECO:0000313" key="2">
    <source>
        <dbReference type="EMBL" id="MFD0621601.1"/>
    </source>
</evidence>
<accession>A0ABW2WMK1</accession>
<feature type="domain" description="Transposase DDE" evidence="1">
    <location>
        <begin position="22"/>
        <end position="348"/>
    </location>
</feature>
<dbReference type="InterPro" id="IPR025668">
    <property type="entry name" value="Tnp_DDE_dom"/>
</dbReference>
<dbReference type="Pfam" id="PF13701">
    <property type="entry name" value="DDE_Tnp_1_4"/>
    <property type="match status" value="1"/>
</dbReference>
<dbReference type="InterPro" id="IPR047960">
    <property type="entry name" value="Transpos_IS1380"/>
</dbReference>
<sequence length="351" mass="38826">MESAASASGRLPWLVVAGKRLTGWIVIDIDATIITAASKKAGAAVTFKKTFGFHPLAAWCANTTESLAMCLRPGNAGANTVADHIAVLTDALVQIPGSSAAKILIRVDGAGATHGLLEHLEALNTTRRTVRYTVGWKITEDDEKAIAKLPESAWETSVHQDGSLQEGYFIAELTGLNTREGWPEGMRLIVRRVKPTRRHLKKLTAFEKKTGWRYCITATNIRHMWGIAGSGHSQFLDVLHRSHAGVEDRVRTNKAMGLDNLPSASWEVNCGWMLAANLASDLDAWVRLLALHDIKGLADAEPETMRFRLYHLPARLADHARRRWLRIDATWPWAQAFTTCWQRLTALPTVT</sequence>
<dbReference type="EMBL" id="JBHTGL010000002">
    <property type="protein sequence ID" value="MFD0621601.1"/>
    <property type="molecule type" value="Genomic_DNA"/>
</dbReference>
<keyword evidence="3" id="KW-1185">Reference proteome</keyword>